<dbReference type="SUPFAM" id="SSF82549">
    <property type="entry name" value="DAK1/DegV-like"/>
    <property type="match status" value="1"/>
</dbReference>
<dbReference type="RefSeq" id="WP_104229251.1">
    <property type="nucleotide sequence ID" value="NZ_PSNW01000002.1"/>
</dbReference>
<sequence>MRIGIAIDVSTDVSHEFIVENRIQVLPSTIHMGDSSVVYGREPERSRAFYEEHLDERALDAETSAFTVREIEELFLRRLVLEYDYVFLITLTAARSQTYENAHKAAFAILQSYAPIRREHRVEGPFGIRVVDSQSLFTGPGVLAWEAARLVRQGHTPQDIRLQLDDLTPYVHAYMVPQDLYYLRTRAARRGDQSVGLLSYVLGQTLDIKPIIQAVRGQTQAVAKVRHFESAAERLFHHAVGRIEAGLLVPLVNISYGGDPSLVYELPGYTALQRTAERHGVELMLSAMAPATAVNVGVGALALAYCGDAGELTEL</sequence>
<dbReference type="PANTHER" id="PTHR33434:SF2">
    <property type="entry name" value="FATTY ACID-BINDING PROTEIN TM_1468"/>
    <property type="match status" value="1"/>
</dbReference>
<dbReference type="Pfam" id="PF02645">
    <property type="entry name" value="DegV"/>
    <property type="match status" value="1"/>
</dbReference>
<dbReference type="EMBL" id="PSNW01000002">
    <property type="protein sequence ID" value="PPE75025.1"/>
    <property type="molecule type" value="Genomic_DNA"/>
</dbReference>
<dbReference type="GO" id="GO:0008289">
    <property type="term" value="F:lipid binding"/>
    <property type="evidence" value="ECO:0007669"/>
    <property type="project" value="UniProtKB-KW"/>
</dbReference>
<proteinExistence type="predicted"/>
<organism evidence="2 3">
    <name type="scientific">Solimonas fluminis</name>
    <dbReference type="NCBI Taxonomy" id="2086571"/>
    <lineage>
        <taxon>Bacteria</taxon>
        <taxon>Pseudomonadati</taxon>
        <taxon>Pseudomonadota</taxon>
        <taxon>Gammaproteobacteria</taxon>
        <taxon>Nevskiales</taxon>
        <taxon>Nevskiaceae</taxon>
        <taxon>Solimonas</taxon>
    </lineage>
</organism>
<evidence type="ECO:0000256" key="1">
    <source>
        <dbReference type="ARBA" id="ARBA00023121"/>
    </source>
</evidence>
<reference evidence="2 3" key="1">
    <citation type="submission" date="2018-02" db="EMBL/GenBank/DDBJ databases">
        <title>Genome sequencing of Solimonas sp. HR-BB.</title>
        <authorList>
            <person name="Lee Y."/>
            <person name="Jeon C.O."/>
        </authorList>
    </citation>
    <scope>NUCLEOTIDE SEQUENCE [LARGE SCALE GENOMIC DNA]</scope>
    <source>
        <strain evidence="2 3">HR-BB</strain>
    </source>
</reference>
<dbReference type="PANTHER" id="PTHR33434">
    <property type="entry name" value="DEGV DOMAIN-CONTAINING PROTEIN DR_1986-RELATED"/>
    <property type="match status" value="1"/>
</dbReference>
<dbReference type="NCBIfam" id="TIGR00762">
    <property type="entry name" value="DegV"/>
    <property type="match status" value="1"/>
</dbReference>
<name>A0A2S5TJ83_9GAMM</name>
<dbReference type="InterPro" id="IPR050270">
    <property type="entry name" value="DegV_domain_contain"/>
</dbReference>
<dbReference type="InterPro" id="IPR003797">
    <property type="entry name" value="DegV"/>
</dbReference>
<gene>
    <name evidence="2" type="ORF">C3942_04945</name>
</gene>
<keyword evidence="3" id="KW-1185">Reference proteome</keyword>
<dbReference type="OrthoDB" id="6190387at2"/>
<evidence type="ECO:0008006" key="4">
    <source>
        <dbReference type="Google" id="ProtNLM"/>
    </source>
</evidence>
<dbReference type="Proteomes" id="UP000238220">
    <property type="component" value="Unassembled WGS sequence"/>
</dbReference>
<dbReference type="AlphaFoldDB" id="A0A2S5TJ83"/>
<dbReference type="Gene3D" id="3.40.50.10170">
    <property type="match status" value="1"/>
</dbReference>
<protein>
    <recommendedName>
        <fullName evidence="4">Fatty acid-binding protein DegV</fullName>
    </recommendedName>
</protein>
<keyword evidence="1" id="KW-0446">Lipid-binding</keyword>
<dbReference type="InterPro" id="IPR043168">
    <property type="entry name" value="DegV_C"/>
</dbReference>
<accession>A0A2S5TJ83</accession>
<dbReference type="Gene3D" id="3.30.1180.10">
    <property type="match status" value="1"/>
</dbReference>
<comment type="caution">
    <text evidence="2">The sequence shown here is derived from an EMBL/GenBank/DDBJ whole genome shotgun (WGS) entry which is preliminary data.</text>
</comment>
<evidence type="ECO:0000313" key="3">
    <source>
        <dbReference type="Proteomes" id="UP000238220"/>
    </source>
</evidence>
<dbReference type="PROSITE" id="PS51482">
    <property type="entry name" value="DEGV"/>
    <property type="match status" value="1"/>
</dbReference>
<evidence type="ECO:0000313" key="2">
    <source>
        <dbReference type="EMBL" id="PPE75025.1"/>
    </source>
</evidence>